<dbReference type="InterPro" id="IPR005887">
    <property type="entry name" value="GH92_a_mannosidase_put"/>
</dbReference>
<evidence type="ECO:0000259" key="5">
    <source>
        <dbReference type="Pfam" id="PF17678"/>
    </source>
</evidence>
<dbReference type="InterPro" id="IPR050883">
    <property type="entry name" value="PNGase"/>
</dbReference>
<feature type="domain" description="Glycosyl hydrolase family 92 N-terminal" evidence="5">
    <location>
        <begin position="41"/>
        <end position="275"/>
    </location>
</feature>
<dbReference type="Pfam" id="PF17678">
    <property type="entry name" value="Glyco_hydro_92N"/>
    <property type="match status" value="1"/>
</dbReference>
<evidence type="ECO:0008006" key="8">
    <source>
        <dbReference type="Google" id="ProtNLM"/>
    </source>
</evidence>
<protein>
    <recommendedName>
        <fullName evidence="8">Glycoside hydrolase family 92 protein</fullName>
    </recommendedName>
</protein>
<keyword evidence="7" id="KW-1185">Reference proteome</keyword>
<evidence type="ECO:0000313" key="6">
    <source>
        <dbReference type="EMBL" id="GGF16324.1"/>
    </source>
</evidence>
<dbReference type="SUPFAM" id="SSF48208">
    <property type="entry name" value="Six-hairpin glycosidases"/>
    <property type="match status" value="1"/>
</dbReference>
<comment type="subunit">
    <text evidence="2">Monomer.</text>
</comment>
<comment type="cofactor">
    <cofactor evidence="1">
        <name>Ca(2+)</name>
        <dbReference type="ChEBI" id="CHEBI:29108"/>
    </cofactor>
</comment>
<dbReference type="EMBL" id="BMIU01000001">
    <property type="protein sequence ID" value="GGF16324.1"/>
    <property type="molecule type" value="Genomic_DNA"/>
</dbReference>
<dbReference type="PANTHER" id="PTHR12143">
    <property type="entry name" value="PEPTIDE N-GLYCANASE PNGASE -RELATED"/>
    <property type="match status" value="1"/>
</dbReference>
<evidence type="ECO:0000313" key="7">
    <source>
        <dbReference type="Proteomes" id="UP000647339"/>
    </source>
</evidence>
<evidence type="ECO:0000259" key="4">
    <source>
        <dbReference type="Pfam" id="PF07971"/>
    </source>
</evidence>
<organism evidence="6 7">
    <name type="scientific">Echinicola rosea</name>
    <dbReference type="NCBI Taxonomy" id="1807691"/>
    <lineage>
        <taxon>Bacteria</taxon>
        <taxon>Pseudomonadati</taxon>
        <taxon>Bacteroidota</taxon>
        <taxon>Cytophagia</taxon>
        <taxon>Cytophagales</taxon>
        <taxon>Cyclobacteriaceae</taxon>
        <taxon>Echinicola</taxon>
    </lineage>
</organism>
<dbReference type="Gene3D" id="3.30.2080.10">
    <property type="entry name" value="GH92 mannosidase domain"/>
    <property type="match status" value="1"/>
</dbReference>
<dbReference type="InterPro" id="IPR014718">
    <property type="entry name" value="GH-type_carb-bd"/>
</dbReference>
<evidence type="ECO:0000256" key="1">
    <source>
        <dbReference type="ARBA" id="ARBA00001913"/>
    </source>
</evidence>
<dbReference type="RefSeq" id="WP_187328841.1">
    <property type="nucleotide sequence ID" value="NZ_BMIU01000001.1"/>
</dbReference>
<dbReference type="Pfam" id="PF07971">
    <property type="entry name" value="Glyco_hydro_92"/>
    <property type="match status" value="1"/>
</dbReference>
<dbReference type="PROSITE" id="PS51257">
    <property type="entry name" value="PROKAR_LIPOPROTEIN"/>
    <property type="match status" value="1"/>
</dbReference>
<dbReference type="InterPro" id="IPR008928">
    <property type="entry name" value="6-hairpin_glycosidase_sf"/>
</dbReference>
<evidence type="ECO:0000256" key="2">
    <source>
        <dbReference type="ARBA" id="ARBA00011245"/>
    </source>
</evidence>
<sequence length="745" mass="82827">MGKLNWIVSTILLGLVVSSCKEHSKGDEATAPSPEANLVQYVNPYIGSGGHGHVFVGANVPFGGVQLGPVNLTEGWDWCSGYHYSDSTIIGFAHTHLSGTGIGDLGDVLVMPLVGEVNVAKGKPEKPDTGYFSYFDHENEVVEAGYYAVQLDRYDVYAELTATERAGFHQYTFPESGQSKLLFNLKQGIGWDVSTETHIELINDTTITGYRFSQGWAKDQKLYFAAKLSKPVTSFEVFDENVSREGTSLTGKQVKALLGFATATGEKVQLKVGISPVSVDNALENLQEEIPHWDFEGAVASAREKWNQELNKIQVEMNDEEELIKFYTALYHTMIAPSVFNDVNGDYAGTDGKVRNDTTFTNLTTFSLWDIYRGCSPLYSIFQQDRMEDMVTSMLKIYEQQGKLPVWHLVGNETNTMPGYSAVPIVVDAYLKGIPMDSALAYEAVKASAMRDDLGLDKVKELGYIPADGEVESVSKGLEYALSDWCIAQMAKDLGNKEDVEYFSKRGENYKNYFDPKVGFMRGRLSANEWRKPFSPFTSVHMKGDFTEGNAWQYTWLVPQDVEGLVKLLGGREAFTDKLDSLFFVEGDMGEEASNDITGLIGQYAQGNEPSHHVTYLYGYVDQSYKTAEKVRYILKHLYANDPDGLSGNEDVGQMSAWLVLSSLGFYPVEPAGGKYVWGSPTVDKATIRMDNGKTLHVKVNNNSPENIYIQKVTFNGKPYSKQFLMHEDILIGGELVVEMGSERK</sequence>
<dbReference type="Gene3D" id="2.70.98.10">
    <property type="match status" value="1"/>
</dbReference>
<proteinExistence type="predicted"/>
<dbReference type="InterPro" id="IPR041371">
    <property type="entry name" value="GH92_N"/>
</dbReference>
<feature type="domain" description="Glycosyl hydrolase family 92" evidence="4">
    <location>
        <begin position="281"/>
        <end position="742"/>
    </location>
</feature>
<accession>A0ABQ1UFT0</accession>
<dbReference type="PANTHER" id="PTHR12143:SF39">
    <property type="entry name" value="SECRETED PROTEIN"/>
    <property type="match status" value="1"/>
</dbReference>
<gene>
    <name evidence="6" type="ORF">GCM10011339_00270</name>
</gene>
<dbReference type="Proteomes" id="UP000647339">
    <property type="component" value="Unassembled WGS sequence"/>
</dbReference>
<name>A0ABQ1UFT0_9BACT</name>
<dbReference type="InterPro" id="IPR012939">
    <property type="entry name" value="Glyco_hydro_92"/>
</dbReference>
<dbReference type="NCBIfam" id="TIGR01180">
    <property type="entry name" value="aman2_put"/>
    <property type="match status" value="1"/>
</dbReference>
<dbReference type="Gene3D" id="1.20.1610.10">
    <property type="entry name" value="alpha-1,2-mannosidases domains"/>
    <property type="match status" value="1"/>
</dbReference>
<keyword evidence="3" id="KW-0106">Calcium</keyword>
<evidence type="ECO:0000256" key="3">
    <source>
        <dbReference type="ARBA" id="ARBA00022837"/>
    </source>
</evidence>
<reference evidence="7" key="1">
    <citation type="journal article" date="2019" name="Int. J. Syst. Evol. Microbiol.">
        <title>The Global Catalogue of Microorganisms (GCM) 10K type strain sequencing project: providing services to taxonomists for standard genome sequencing and annotation.</title>
        <authorList>
            <consortium name="The Broad Institute Genomics Platform"/>
            <consortium name="The Broad Institute Genome Sequencing Center for Infectious Disease"/>
            <person name="Wu L."/>
            <person name="Ma J."/>
        </authorList>
    </citation>
    <scope>NUCLEOTIDE SEQUENCE [LARGE SCALE GENOMIC DNA]</scope>
    <source>
        <strain evidence="7">CGMCC 1.15407</strain>
    </source>
</reference>
<comment type="caution">
    <text evidence="6">The sequence shown here is derived from an EMBL/GenBank/DDBJ whole genome shotgun (WGS) entry which is preliminary data.</text>
</comment>
<dbReference type="Gene3D" id="1.20.1050.60">
    <property type="entry name" value="alpha-1,2-mannosidase"/>
    <property type="match status" value="1"/>
</dbReference>